<accession>A0A9P6LWN1</accession>
<dbReference type="OrthoDB" id="2250876at2759"/>
<organism evidence="1 2">
    <name type="scientific">Mortierella alpina</name>
    <name type="common">Oleaginous fungus</name>
    <name type="synonym">Mortierella renispora</name>
    <dbReference type="NCBI Taxonomy" id="64518"/>
    <lineage>
        <taxon>Eukaryota</taxon>
        <taxon>Fungi</taxon>
        <taxon>Fungi incertae sedis</taxon>
        <taxon>Mucoromycota</taxon>
        <taxon>Mortierellomycotina</taxon>
        <taxon>Mortierellomycetes</taxon>
        <taxon>Mortierellales</taxon>
        <taxon>Mortierellaceae</taxon>
        <taxon>Mortierella</taxon>
    </lineage>
</organism>
<dbReference type="Proteomes" id="UP000738359">
    <property type="component" value="Unassembled WGS sequence"/>
</dbReference>
<reference evidence="1" key="1">
    <citation type="journal article" date="2020" name="Fungal Divers.">
        <title>Resolving the Mortierellaceae phylogeny through synthesis of multi-gene phylogenetics and phylogenomics.</title>
        <authorList>
            <person name="Vandepol N."/>
            <person name="Liber J."/>
            <person name="Desiro A."/>
            <person name="Na H."/>
            <person name="Kennedy M."/>
            <person name="Barry K."/>
            <person name="Grigoriev I.V."/>
            <person name="Miller A.N."/>
            <person name="O'Donnell K."/>
            <person name="Stajich J.E."/>
            <person name="Bonito G."/>
        </authorList>
    </citation>
    <scope>NUCLEOTIDE SEQUENCE</scope>
    <source>
        <strain evidence="1">CK1249</strain>
    </source>
</reference>
<evidence type="ECO:0000313" key="1">
    <source>
        <dbReference type="EMBL" id="KAF9949415.1"/>
    </source>
</evidence>
<name>A0A9P6LWN1_MORAP</name>
<gene>
    <name evidence="1" type="ORF">BGZ70_001796</name>
</gene>
<dbReference type="EMBL" id="JAAAHY010001411">
    <property type="protein sequence ID" value="KAF9949415.1"/>
    <property type="molecule type" value="Genomic_DNA"/>
</dbReference>
<sequence length="451" mass="49385">MPATSGPIPMTRQHDEAVLFSCHQLHASNAEQKRTLGIIDALELEPFTMTDAEGAEQNALAHTSIVAKLSTGQVKVCPNPVTSLKRKHAEDDPCVRCFPAQAPGLEYVFSVSPYASSLNGRKFLELDQSVCELFNRDWEFSPHLRFACARILAGCILLNNCNGQAVIANTIEVYGRTKLVDAHREPFVVRKDKPVATSLPPSFKTPYSNVWPVTIMSPEGERLVLGTSSFDALVTSSLRLDAHMRPSVGGTTSSFVLSSAKDSLATRIFLDEESLTVGLQLAAERDTWSVSHGNLIWQLRQTKTKFHDPSSYYLCRASSHFARNHTCQPYSMFSLAAFDQAHNGDGAAISRLFHAIATGVIRDAGQALLDKTKVEDLRAGCSQKGKAAKGLDGVLSLFGKDHSSMKIIGNRELNKHLEVLAPLLSTYIARANGSVVPFLEREFTALENQTK</sequence>
<keyword evidence="2" id="KW-1185">Reference proteome</keyword>
<dbReference type="AlphaFoldDB" id="A0A9P6LWN1"/>
<comment type="caution">
    <text evidence="1">The sequence shown here is derived from an EMBL/GenBank/DDBJ whole genome shotgun (WGS) entry which is preliminary data.</text>
</comment>
<evidence type="ECO:0000313" key="2">
    <source>
        <dbReference type="Proteomes" id="UP000738359"/>
    </source>
</evidence>
<protein>
    <submittedName>
        <fullName evidence="1">Uncharacterized protein</fullName>
    </submittedName>
</protein>
<proteinExistence type="predicted"/>